<dbReference type="Proteomes" id="UP000005056">
    <property type="component" value="Unassembled WGS sequence"/>
</dbReference>
<name>A0AAN3MAS3_ECOLX</name>
<proteinExistence type="predicted"/>
<gene>
    <name evidence="1" type="ORF">HMPREF9350_02528</name>
</gene>
<accession>A0AAN3MAS3</accession>
<dbReference type="AlphaFoldDB" id="A0AAN3MAS3"/>
<reference evidence="1 2" key="1">
    <citation type="submission" date="2010-09" db="EMBL/GenBank/DDBJ databases">
        <authorList>
            <person name="Weinstock G."/>
            <person name="Sodergren E."/>
            <person name="Clifton S."/>
            <person name="Fulton L."/>
            <person name="Fulton B."/>
            <person name="Courtney L."/>
            <person name="Fronick C."/>
            <person name="Harrison M."/>
            <person name="Strong C."/>
            <person name="Farmer C."/>
            <person name="Delahaunty K."/>
            <person name="Markovic C."/>
            <person name="Hall O."/>
            <person name="Minx P."/>
            <person name="Tomlinson C."/>
            <person name="Mitreva M."/>
            <person name="Hou S."/>
            <person name="Chen J."/>
            <person name="Wollam A."/>
            <person name="Pepin K.H."/>
            <person name="Johnson M."/>
            <person name="Bhonagiri V."/>
            <person name="Zhang X."/>
            <person name="Suruliraj S."/>
            <person name="Warren W."/>
            <person name="Chinwalla A."/>
            <person name="Mardis E.R."/>
            <person name="Wilson R.K."/>
        </authorList>
    </citation>
    <scope>NUCLEOTIDE SEQUENCE [LARGE SCALE GENOMIC DNA]</scope>
    <source>
        <strain evidence="1 2">MS 85-1</strain>
    </source>
</reference>
<evidence type="ECO:0000313" key="2">
    <source>
        <dbReference type="Proteomes" id="UP000005056"/>
    </source>
</evidence>
<evidence type="ECO:0000313" key="1">
    <source>
        <dbReference type="EMBL" id="EFU35461.1"/>
    </source>
</evidence>
<protein>
    <submittedName>
        <fullName evidence="1">Uncharacterized protein</fullName>
    </submittedName>
</protein>
<dbReference type="EMBL" id="ADWQ01000009">
    <property type="protein sequence ID" value="EFU35461.1"/>
    <property type="molecule type" value="Genomic_DNA"/>
</dbReference>
<sequence length="43" mass="5279">MLFMFAYSKLIIDNIAKNDGNLMIFRKRRKISWQRGRWSCRDV</sequence>
<comment type="caution">
    <text evidence="1">The sequence shown here is derived from an EMBL/GenBank/DDBJ whole genome shotgun (WGS) entry which is preliminary data.</text>
</comment>
<organism evidence="1 2">
    <name type="scientific">Escherichia coli MS 85-1</name>
    <dbReference type="NCBI Taxonomy" id="679202"/>
    <lineage>
        <taxon>Bacteria</taxon>
        <taxon>Pseudomonadati</taxon>
        <taxon>Pseudomonadota</taxon>
        <taxon>Gammaproteobacteria</taxon>
        <taxon>Enterobacterales</taxon>
        <taxon>Enterobacteriaceae</taxon>
        <taxon>Escherichia</taxon>
    </lineage>
</organism>